<dbReference type="PANTHER" id="PTHR39961">
    <property type="entry name" value="HYPOTHETICAL CYTOSOLIC PROTEIN"/>
    <property type="match status" value="1"/>
</dbReference>
<proteinExistence type="predicted"/>
<dbReference type="EMBL" id="QLTW01000001">
    <property type="protein sequence ID" value="MBT9144202.1"/>
    <property type="molecule type" value="Genomic_DNA"/>
</dbReference>
<accession>A0A9E2BG09</accession>
<name>A0A9E2BG09_PSYF1</name>
<evidence type="ECO:0000313" key="2">
    <source>
        <dbReference type="Proteomes" id="UP000811545"/>
    </source>
</evidence>
<protein>
    <recommendedName>
        <fullName evidence="3">DUF458 domain-containing protein</fullName>
    </recommendedName>
</protein>
<organism evidence="1 2">
    <name type="scientific">Psychracetigena formicireducens</name>
    <dbReference type="NCBI Taxonomy" id="2986056"/>
    <lineage>
        <taxon>Bacteria</taxon>
        <taxon>Bacillati</taxon>
        <taxon>Candidatus Lithacetigenota</taxon>
        <taxon>Candidatus Psychracetigena</taxon>
    </lineage>
</organism>
<gene>
    <name evidence="1" type="ORF">DDT42_00034</name>
</gene>
<comment type="caution">
    <text evidence="1">The sequence shown here is derived from an EMBL/GenBank/DDBJ whole genome shotgun (WGS) entry which is preliminary data.</text>
</comment>
<dbReference type="Pfam" id="PF04308">
    <property type="entry name" value="RNaseH_like"/>
    <property type="match status" value="1"/>
</dbReference>
<dbReference type="InterPro" id="IPR007405">
    <property type="entry name" value="Phage_KVP40_Orf299"/>
</dbReference>
<reference evidence="1 2" key="1">
    <citation type="journal article" date="2021" name="bioRxiv">
        <title>Unique metabolic strategies in Hadean analogues reveal hints for primordial physiology.</title>
        <authorList>
            <person name="Nobu M.K."/>
            <person name="Nakai R."/>
            <person name="Tamazawa S."/>
            <person name="Mori H."/>
            <person name="Toyoda A."/>
            <person name="Ijiri A."/>
            <person name="Suzuki S."/>
            <person name="Kurokawa K."/>
            <person name="Kamagata Y."/>
            <person name="Tamaki H."/>
        </authorList>
    </citation>
    <scope>NUCLEOTIDE SEQUENCE [LARGE SCALE GENOMIC DNA]</scope>
    <source>
        <strain evidence="1">BS525</strain>
    </source>
</reference>
<dbReference type="Proteomes" id="UP000811545">
    <property type="component" value="Unassembled WGS sequence"/>
</dbReference>
<dbReference type="PANTHER" id="PTHR39961:SF1">
    <property type="entry name" value="DUF458 DOMAIN-CONTAINING PROTEIN"/>
    <property type="match status" value="1"/>
</dbReference>
<sequence>MTEQYPYFMSPTYGKLQIDEVFDKITQFIEQEKERNYVFIVGTDSFTDINLTLVTAVIVHKVGAGAIYFYRKKEIPKVFSLKQKVLYEATMSLEVACLVTNQLSKNGLSEVRLEIHLDVGGSVKTKEIIKDVVGMVIGNGFLAVVKPDAFGASNVADRHTK</sequence>
<dbReference type="AlphaFoldDB" id="A0A9E2BG09"/>
<evidence type="ECO:0000313" key="1">
    <source>
        <dbReference type="EMBL" id="MBT9144202.1"/>
    </source>
</evidence>
<evidence type="ECO:0008006" key="3">
    <source>
        <dbReference type="Google" id="ProtNLM"/>
    </source>
</evidence>